<reference evidence="1 2" key="1">
    <citation type="submission" date="2015-02" db="EMBL/GenBank/DDBJ databases">
        <authorList>
            <person name="Ju K.-S."/>
            <person name="Doroghazi J.R."/>
            <person name="Metcalf W."/>
        </authorList>
    </citation>
    <scope>NUCLEOTIDE SEQUENCE [LARGE SCALE GENOMIC DNA]</scope>
    <source>
        <strain evidence="1 2">NRRL B-16140</strain>
    </source>
</reference>
<accession>A0A0F0HE15</accession>
<evidence type="ECO:0000313" key="2">
    <source>
        <dbReference type="Proteomes" id="UP000033393"/>
    </source>
</evidence>
<dbReference type="AlphaFoldDB" id="A0A0F0HE15"/>
<organism evidence="1 2">
    <name type="scientific">Lentzea aerocolonigenes</name>
    <name type="common">Lechevalieria aerocolonigenes</name>
    <name type="synonym">Saccharothrix aerocolonigenes</name>
    <dbReference type="NCBI Taxonomy" id="68170"/>
    <lineage>
        <taxon>Bacteria</taxon>
        <taxon>Bacillati</taxon>
        <taxon>Actinomycetota</taxon>
        <taxon>Actinomycetes</taxon>
        <taxon>Pseudonocardiales</taxon>
        <taxon>Pseudonocardiaceae</taxon>
        <taxon>Lentzea</taxon>
    </lineage>
</organism>
<dbReference type="PATRIC" id="fig|68170.10.peg.3893"/>
<protein>
    <submittedName>
        <fullName evidence="1">Uncharacterized protein</fullName>
    </submittedName>
</protein>
<comment type="caution">
    <text evidence="1">The sequence shown here is derived from an EMBL/GenBank/DDBJ whole genome shotgun (WGS) entry which is preliminary data.</text>
</comment>
<sequence length="72" mass="7450">MAPVLPSLPTTASTAPVLSHRLQTGGDTCLVSRNDIAAAVPLAEAAHIGEHRAWSPVTSCRTGTSSRARQTT</sequence>
<name>A0A0F0HE15_LENAE</name>
<evidence type="ECO:0000313" key="1">
    <source>
        <dbReference type="EMBL" id="KJK52547.1"/>
    </source>
</evidence>
<gene>
    <name evidence="1" type="ORF">UK23_03585</name>
</gene>
<dbReference type="RefSeq" id="WP_045309897.1">
    <property type="nucleotide sequence ID" value="NZ_JYJG01000012.1"/>
</dbReference>
<dbReference type="EMBL" id="JYJG01000012">
    <property type="protein sequence ID" value="KJK52547.1"/>
    <property type="molecule type" value="Genomic_DNA"/>
</dbReference>
<proteinExistence type="predicted"/>
<dbReference type="Proteomes" id="UP000033393">
    <property type="component" value="Unassembled WGS sequence"/>
</dbReference>
<keyword evidence="2" id="KW-1185">Reference proteome</keyword>